<sequence>METSIASSPSIGKEKVLDPESNMYYHWGLDGAMEEMDVDKEDLGTDVVDGQSKSVQEGDTSMHGSHVGPSTNTNTTPTPTPTPIPMEYDFTKQFTTSQVSVFLKPWSKFYHVQPLCYTI</sequence>
<evidence type="ECO:0000313" key="2">
    <source>
        <dbReference type="EMBL" id="KAG5528434.1"/>
    </source>
</evidence>
<dbReference type="Proteomes" id="UP000823749">
    <property type="component" value="Chromosome 10"/>
</dbReference>
<reference evidence="2" key="1">
    <citation type="submission" date="2020-08" db="EMBL/GenBank/DDBJ databases">
        <title>Plant Genome Project.</title>
        <authorList>
            <person name="Zhang R.-G."/>
        </authorList>
    </citation>
    <scope>NUCLEOTIDE SEQUENCE</scope>
    <source>
        <strain evidence="2">WSP0</strain>
        <tissue evidence="2">Leaf</tissue>
    </source>
</reference>
<accession>A0AAV6IN49</accession>
<dbReference type="EMBL" id="JACTNZ010000010">
    <property type="protein sequence ID" value="KAG5528434.1"/>
    <property type="molecule type" value="Genomic_DNA"/>
</dbReference>
<feature type="region of interest" description="Disordered" evidence="1">
    <location>
        <begin position="51"/>
        <end position="86"/>
    </location>
</feature>
<organism evidence="2 3">
    <name type="scientific">Rhododendron griersonianum</name>
    <dbReference type="NCBI Taxonomy" id="479676"/>
    <lineage>
        <taxon>Eukaryota</taxon>
        <taxon>Viridiplantae</taxon>
        <taxon>Streptophyta</taxon>
        <taxon>Embryophyta</taxon>
        <taxon>Tracheophyta</taxon>
        <taxon>Spermatophyta</taxon>
        <taxon>Magnoliopsida</taxon>
        <taxon>eudicotyledons</taxon>
        <taxon>Gunneridae</taxon>
        <taxon>Pentapetalae</taxon>
        <taxon>asterids</taxon>
        <taxon>Ericales</taxon>
        <taxon>Ericaceae</taxon>
        <taxon>Ericoideae</taxon>
        <taxon>Rhodoreae</taxon>
        <taxon>Rhododendron</taxon>
    </lineage>
</organism>
<gene>
    <name evidence="2" type="ORF">RHGRI_029196</name>
</gene>
<evidence type="ECO:0000313" key="3">
    <source>
        <dbReference type="Proteomes" id="UP000823749"/>
    </source>
</evidence>
<name>A0AAV6IN49_9ERIC</name>
<comment type="caution">
    <text evidence="2">The sequence shown here is derived from an EMBL/GenBank/DDBJ whole genome shotgun (WGS) entry which is preliminary data.</text>
</comment>
<evidence type="ECO:0000256" key="1">
    <source>
        <dbReference type="SAM" id="MobiDB-lite"/>
    </source>
</evidence>
<feature type="compositionally biased region" description="Polar residues" evidence="1">
    <location>
        <begin position="51"/>
        <end position="63"/>
    </location>
</feature>
<dbReference type="AlphaFoldDB" id="A0AAV6IN49"/>
<keyword evidence="3" id="KW-1185">Reference proteome</keyword>
<protein>
    <submittedName>
        <fullName evidence="2">Uncharacterized protein</fullName>
    </submittedName>
</protein>
<proteinExistence type="predicted"/>